<protein>
    <submittedName>
        <fullName evidence="1">Uncharacterized protein</fullName>
    </submittedName>
</protein>
<sequence>MPSTSAYFSNSASGGRGLLLDQTGRLSVEGRPDRVDHVDVSEELDVCAAPASYP</sequence>
<dbReference type="RefSeq" id="WP_270079372.1">
    <property type="nucleotide sequence ID" value="NZ_CP115300.1"/>
</dbReference>
<name>A0ABY7NUD9_9ACTN</name>
<evidence type="ECO:0000313" key="2">
    <source>
        <dbReference type="Proteomes" id="UP001212326"/>
    </source>
</evidence>
<dbReference type="Proteomes" id="UP001212326">
    <property type="component" value="Chromosome"/>
</dbReference>
<gene>
    <name evidence="1" type="ORF">O1G22_00150</name>
</gene>
<reference evidence="1 2" key="1">
    <citation type="submission" date="2022-12" db="EMBL/GenBank/DDBJ databases">
        <authorList>
            <person name="Mo P."/>
        </authorList>
    </citation>
    <scope>NUCLEOTIDE SEQUENCE [LARGE SCALE GENOMIC DNA]</scope>
    <source>
        <strain evidence="1 2">HUAS 2-6</strain>
    </source>
</reference>
<keyword evidence="2" id="KW-1185">Reference proteome</keyword>
<evidence type="ECO:0000313" key="1">
    <source>
        <dbReference type="EMBL" id="WBO61409.1"/>
    </source>
</evidence>
<accession>A0ABY7NUD9</accession>
<dbReference type="EMBL" id="CP115300">
    <property type="protein sequence ID" value="WBO61409.1"/>
    <property type="molecule type" value="Genomic_DNA"/>
</dbReference>
<proteinExistence type="predicted"/>
<organism evidence="1 2">
    <name type="scientific">Streptomyces camelliae</name>
    <dbReference type="NCBI Taxonomy" id="3004093"/>
    <lineage>
        <taxon>Bacteria</taxon>
        <taxon>Bacillati</taxon>
        <taxon>Actinomycetota</taxon>
        <taxon>Actinomycetes</taxon>
        <taxon>Kitasatosporales</taxon>
        <taxon>Streptomycetaceae</taxon>
        <taxon>Streptomyces</taxon>
    </lineage>
</organism>